<accession>A0A521FBE9</accession>
<organism evidence="2 3">
    <name type="scientific">Flavobacterium resistens</name>
    <dbReference type="NCBI Taxonomy" id="443612"/>
    <lineage>
        <taxon>Bacteria</taxon>
        <taxon>Pseudomonadati</taxon>
        <taxon>Bacteroidota</taxon>
        <taxon>Flavobacteriia</taxon>
        <taxon>Flavobacteriales</taxon>
        <taxon>Flavobacteriaceae</taxon>
        <taxon>Flavobacterium</taxon>
    </lineage>
</organism>
<evidence type="ECO:0000313" key="2">
    <source>
        <dbReference type="EMBL" id="SMO92870.1"/>
    </source>
</evidence>
<sequence>MKVFRLMTNNVVKTTLMLFFLFLIGCNNKGHIILNDNLVQFSKFPKTQNISFKEFINDTIGVPAEFNFSDSTMFVFNNYRNKYYFYNYSFKNNLFSKEYIKRGKGPDEVLLGFCSGLKDNYLWVYDSQSNKILTINKNTAIDSSKVFLIKSYNLKKKFYKTVLLDSNYVLGIGNIDSKYKVQKVALKNGEIVKEFGEFQYIPKEIPFDVCKNAYQSNIYIRPSADKIVLPYRFSDVIEIYDIDKGTSIAIQGIDKFDVNFNINKSDSFNMERNEKTRLAFLRGGVTNDFIFLLYSGRLSSDENCNTGRYVFVYDWDGNPIKKIVLDREINTLGVSKDGKTLYSYDHETGYILKANLN</sequence>
<dbReference type="EMBL" id="WKKG01000011">
    <property type="protein sequence ID" value="MRX70067.1"/>
    <property type="molecule type" value="Genomic_DNA"/>
</dbReference>
<evidence type="ECO:0000313" key="1">
    <source>
        <dbReference type="EMBL" id="MRX70067.1"/>
    </source>
</evidence>
<dbReference type="RefSeq" id="WP_142452413.1">
    <property type="nucleotide sequence ID" value="NZ_FXTA01000007.1"/>
</dbReference>
<dbReference type="Proteomes" id="UP000468990">
    <property type="component" value="Unassembled WGS sequence"/>
</dbReference>
<dbReference type="PROSITE" id="PS51257">
    <property type="entry name" value="PROKAR_LIPOPROTEIN"/>
    <property type="match status" value="1"/>
</dbReference>
<dbReference type="Pfam" id="PF15869">
    <property type="entry name" value="TolB_like"/>
    <property type="match status" value="1"/>
</dbReference>
<dbReference type="Proteomes" id="UP000317289">
    <property type="component" value="Unassembled WGS sequence"/>
</dbReference>
<dbReference type="OrthoDB" id="1047112at2"/>
<keyword evidence="4" id="KW-1185">Reference proteome</keyword>
<dbReference type="EMBL" id="FXTA01000007">
    <property type="protein sequence ID" value="SMO92870.1"/>
    <property type="molecule type" value="Genomic_DNA"/>
</dbReference>
<evidence type="ECO:0000313" key="3">
    <source>
        <dbReference type="Proteomes" id="UP000317289"/>
    </source>
</evidence>
<name>A0A521FBE9_9FLAO</name>
<protein>
    <submittedName>
        <fullName evidence="2">TolB-like 6-blade propeller-like</fullName>
    </submittedName>
</protein>
<reference evidence="2 3" key="1">
    <citation type="submission" date="2017-05" db="EMBL/GenBank/DDBJ databases">
        <authorList>
            <person name="Varghese N."/>
            <person name="Submissions S."/>
        </authorList>
    </citation>
    <scope>NUCLEOTIDE SEQUENCE [LARGE SCALE GENOMIC DNA]</scope>
    <source>
        <strain evidence="2 3">DSM 19382</strain>
    </source>
</reference>
<dbReference type="InterPro" id="IPR011044">
    <property type="entry name" value="Quino_amine_DH_bsu"/>
</dbReference>
<dbReference type="AlphaFoldDB" id="A0A521FBE9"/>
<evidence type="ECO:0000313" key="4">
    <source>
        <dbReference type="Proteomes" id="UP000468990"/>
    </source>
</evidence>
<proteinExistence type="predicted"/>
<reference evidence="1 4" key="2">
    <citation type="submission" date="2019-11" db="EMBL/GenBank/DDBJ databases">
        <title>Flavobacterium resistens genome.</title>
        <authorList>
            <person name="Wilson V.M."/>
            <person name="Newman J.D."/>
        </authorList>
    </citation>
    <scope>NUCLEOTIDE SEQUENCE [LARGE SCALE GENOMIC DNA]</scope>
    <source>
        <strain evidence="1 4">DSM 19382</strain>
    </source>
</reference>
<dbReference type="SUPFAM" id="SSF50969">
    <property type="entry name" value="YVTN repeat-like/Quinoprotein amine dehydrogenase"/>
    <property type="match status" value="1"/>
</dbReference>
<gene>
    <name evidence="1" type="ORF">GJU42_19010</name>
    <name evidence="2" type="ORF">SAMN06265349_10796</name>
</gene>